<protein>
    <submittedName>
        <fullName evidence="2">Uncharacterized protein</fullName>
    </submittedName>
</protein>
<evidence type="ECO:0000313" key="2">
    <source>
        <dbReference type="EMBL" id="CAH9068230.1"/>
    </source>
</evidence>
<gene>
    <name evidence="2" type="ORF">CEURO_LOCUS2773</name>
</gene>
<organism evidence="2 3">
    <name type="scientific">Cuscuta europaea</name>
    <name type="common">European dodder</name>
    <dbReference type="NCBI Taxonomy" id="41803"/>
    <lineage>
        <taxon>Eukaryota</taxon>
        <taxon>Viridiplantae</taxon>
        <taxon>Streptophyta</taxon>
        <taxon>Embryophyta</taxon>
        <taxon>Tracheophyta</taxon>
        <taxon>Spermatophyta</taxon>
        <taxon>Magnoliopsida</taxon>
        <taxon>eudicotyledons</taxon>
        <taxon>Gunneridae</taxon>
        <taxon>Pentapetalae</taxon>
        <taxon>asterids</taxon>
        <taxon>lamiids</taxon>
        <taxon>Solanales</taxon>
        <taxon>Convolvulaceae</taxon>
        <taxon>Cuscuteae</taxon>
        <taxon>Cuscuta</taxon>
        <taxon>Cuscuta subgen. Cuscuta</taxon>
    </lineage>
</organism>
<name>A0A9P0YM53_CUSEU</name>
<sequence>MDGSEMTRVLKRFGDDEQSTLLDQYERLTFEVHLNRAILGRSSSDQPYRPRLAPPLVVEKGKRRRRLCLGLRKAIKKLMRPILGNKKKVAVNDDDDGDGGLSPADPKDPTAGRAYSKSMRF</sequence>
<feature type="region of interest" description="Disordered" evidence="1">
    <location>
        <begin position="86"/>
        <end position="121"/>
    </location>
</feature>
<evidence type="ECO:0000313" key="3">
    <source>
        <dbReference type="Proteomes" id="UP001152484"/>
    </source>
</evidence>
<dbReference type="EMBL" id="CAMAPE010000005">
    <property type="protein sequence ID" value="CAH9068230.1"/>
    <property type="molecule type" value="Genomic_DNA"/>
</dbReference>
<dbReference type="PANTHER" id="PTHR48196">
    <property type="entry name" value="DUF630 DOMAIN-CONTAINING PROTEIN"/>
    <property type="match status" value="1"/>
</dbReference>
<dbReference type="OrthoDB" id="1707312at2759"/>
<proteinExistence type="predicted"/>
<keyword evidence="3" id="KW-1185">Reference proteome</keyword>
<dbReference type="AlphaFoldDB" id="A0A9P0YM53"/>
<accession>A0A9P0YM53</accession>
<reference evidence="2" key="1">
    <citation type="submission" date="2022-07" db="EMBL/GenBank/DDBJ databases">
        <authorList>
            <person name="Macas J."/>
            <person name="Novak P."/>
            <person name="Neumann P."/>
        </authorList>
    </citation>
    <scope>NUCLEOTIDE SEQUENCE</scope>
</reference>
<dbReference type="Proteomes" id="UP001152484">
    <property type="component" value="Unassembled WGS sequence"/>
</dbReference>
<comment type="caution">
    <text evidence="2">The sequence shown here is derived from an EMBL/GenBank/DDBJ whole genome shotgun (WGS) entry which is preliminary data.</text>
</comment>
<dbReference type="PANTHER" id="PTHR48196:SF1">
    <property type="entry name" value="DUF630 DOMAIN-CONTAINING PROTEIN"/>
    <property type="match status" value="1"/>
</dbReference>
<evidence type="ECO:0000256" key="1">
    <source>
        <dbReference type="SAM" id="MobiDB-lite"/>
    </source>
</evidence>